<keyword evidence="4" id="KW-0436">Ligase</keyword>
<dbReference type="STRING" id="329726.AM1_5564"/>
<protein>
    <recommendedName>
        <fullName evidence="2">magnesium chelatase</fullName>
        <ecNumber evidence="2">6.6.1.1</ecNumber>
    </recommendedName>
</protein>
<dbReference type="KEGG" id="amr:AM1_5564"/>
<keyword evidence="13" id="KW-1185">Reference proteome</keyword>
<accession>B0CE44</accession>
<keyword evidence="5" id="KW-0547">Nucleotide-binding</keyword>
<dbReference type="PANTHER" id="PTHR44119">
    <property type="entry name" value="MAGNESIUM-CHELATASE SUBUNIT CHLH, CHLOROPLASTIC"/>
    <property type="match status" value="1"/>
</dbReference>
<dbReference type="NCBIfam" id="NF009140">
    <property type="entry name" value="PRK12493.1"/>
    <property type="match status" value="1"/>
</dbReference>
<comment type="pathway">
    <text evidence="8">Porphyrin-containing compound metabolism.</text>
</comment>
<evidence type="ECO:0000256" key="7">
    <source>
        <dbReference type="ARBA" id="ARBA00023171"/>
    </source>
</evidence>
<dbReference type="Proteomes" id="UP000000268">
    <property type="component" value="Chromosome"/>
</dbReference>
<keyword evidence="3" id="KW-0602">Photosynthesis</keyword>
<dbReference type="OrthoDB" id="9757976at2"/>
<dbReference type="GO" id="GO:0015979">
    <property type="term" value="P:photosynthesis"/>
    <property type="evidence" value="ECO:0007669"/>
    <property type="project" value="UniProtKB-KW"/>
</dbReference>
<reference evidence="12 13" key="1">
    <citation type="journal article" date="2008" name="Proc. Natl. Acad. Sci. U.S.A.">
        <title>Niche adaptation and genome expansion in the chlorophyll d-producing cyanobacterium Acaryochloris marina.</title>
        <authorList>
            <person name="Swingley W.D."/>
            <person name="Chen M."/>
            <person name="Cheung P.C."/>
            <person name="Conrad A.L."/>
            <person name="Dejesa L.C."/>
            <person name="Hao J."/>
            <person name="Honchak B.M."/>
            <person name="Karbach L.E."/>
            <person name="Kurdoglu A."/>
            <person name="Lahiri S."/>
            <person name="Mastrian S.D."/>
            <person name="Miyashita H."/>
            <person name="Page L."/>
            <person name="Ramakrishna P."/>
            <person name="Satoh S."/>
            <person name="Sattley W.M."/>
            <person name="Shimada Y."/>
            <person name="Taylor H.L."/>
            <person name="Tomo T."/>
            <person name="Tsuchiya T."/>
            <person name="Wang Z.T."/>
            <person name="Raymond J."/>
            <person name="Mimuro M."/>
            <person name="Blankenship R.E."/>
            <person name="Touchman J.W."/>
        </authorList>
    </citation>
    <scope>NUCLEOTIDE SEQUENCE [LARGE SCALE GENOMIC DNA]</scope>
    <source>
        <strain evidence="13">MBIC 11017</strain>
    </source>
</reference>
<keyword evidence="7" id="KW-0149">Chlorophyll biosynthesis</keyword>
<dbReference type="Pfam" id="PF11965">
    <property type="entry name" value="DUF3479"/>
    <property type="match status" value="1"/>
</dbReference>
<dbReference type="EC" id="6.6.1.1" evidence="2"/>
<dbReference type="RefSeq" id="WP_012165739.1">
    <property type="nucleotide sequence ID" value="NC_009925.1"/>
</dbReference>
<dbReference type="PANTHER" id="PTHR44119:SF1">
    <property type="entry name" value="MAGNESIUM-CHELATASE SUBUNIT CHLH, CHLOROPLASTIC"/>
    <property type="match status" value="1"/>
</dbReference>
<evidence type="ECO:0000256" key="1">
    <source>
        <dbReference type="ARBA" id="ARBA00010851"/>
    </source>
</evidence>
<dbReference type="InterPro" id="IPR011771">
    <property type="entry name" value="BchH"/>
</dbReference>
<feature type="domain" description="CobN/magnesium chelatase" evidence="10">
    <location>
        <begin position="190"/>
        <end position="1306"/>
    </location>
</feature>
<evidence type="ECO:0000256" key="6">
    <source>
        <dbReference type="ARBA" id="ARBA00022840"/>
    </source>
</evidence>
<dbReference type="eggNOG" id="COG1429">
    <property type="taxonomic scope" value="Bacteria"/>
</dbReference>
<evidence type="ECO:0000256" key="2">
    <source>
        <dbReference type="ARBA" id="ARBA00012825"/>
    </source>
</evidence>
<proteinExistence type="inferred from homology"/>
<dbReference type="EMBL" id="CP000828">
    <property type="protein sequence ID" value="ABW30518.1"/>
    <property type="molecule type" value="Genomic_DNA"/>
</dbReference>
<evidence type="ECO:0000259" key="11">
    <source>
        <dbReference type="Pfam" id="PF11965"/>
    </source>
</evidence>
<comment type="catalytic activity">
    <reaction evidence="9">
        <text>protoporphyrin IX + Mg(2+) + ATP + H2O = Mg-protoporphyrin IX + ADP + phosphate + 3 H(+)</text>
        <dbReference type="Rhea" id="RHEA:13961"/>
        <dbReference type="ChEBI" id="CHEBI:15377"/>
        <dbReference type="ChEBI" id="CHEBI:15378"/>
        <dbReference type="ChEBI" id="CHEBI:18420"/>
        <dbReference type="ChEBI" id="CHEBI:30616"/>
        <dbReference type="ChEBI" id="CHEBI:43474"/>
        <dbReference type="ChEBI" id="CHEBI:57306"/>
        <dbReference type="ChEBI" id="CHEBI:60492"/>
        <dbReference type="ChEBI" id="CHEBI:456216"/>
        <dbReference type="EC" id="6.6.1.1"/>
    </reaction>
</comment>
<keyword evidence="6" id="KW-0067">ATP-binding</keyword>
<evidence type="ECO:0000313" key="12">
    <source>
        <dbReference type="EMBL" id="ABW30518.1"/>
    </source>
</evidence>
<dbReference type="GO" id="GO:0015995">
    <property type="term" value="P:chlorophyll biosynthetic process"/>
    <property type="evidence" value="ECO:0007669"/>
    <property type="project" value="UniProtKB-KW"/>
</dbReference>
<evidence type="ECO:0000256" key="9">
    <source>
        <dbReference type="ARBA" id="ARBA00048693"/>
    </source>
</evidence>
<evidence type="ECO:0000256" key="8">
    <source>
        <dbReference type="ARBA" id="ARBA00023444"/>
    </source>
</evidence>
<feature type="domain" description="Magnesium chelatase subunit H N-terminal" evidence="11">
    <location>
        <begin position="24"/>
        <end position="186"/>
    </location>
</feature>
<comment type="similarity">
    <text evidence="1">Belongs to the Mg-chelatase subunit H family.</text>
</comment>
<dbReference type="GO" id="GO:0016851">
    <property type="term" value="F:magnesium chelatase activity"/>
    <property type="evidence" value="ECO:0007669"/>
    <property type="project" value="UniProtKB-EC"/>
</dbReference>
<sequence length="1325" mass="147772">MFTHVKSTIRHIVPKELRGRSLMKVVYVVLEPQYQSALTAAANAINSSHDSVAVELSGYLLEELRSPENYEAFEADVAEANIFIGSLIFIEDLADKVVAAVEPHRDRLDVAVVFPSMPQVMRLNKMGSFTMANLGQSQSAIAQFMRKRKEQSGASFQDGMLKLLRTLPKVLKYLPVDKAQDARNFMLSFQYWLGGSQDNLENFLLMLANKYVPELEDKVQFDDPVTYLEMGIWHPLAMEMFADVKEYLNWFSSRRDIPDALKNGTAPTVGLILQRTHLVTGDDAHYVATVQELESLGARVIPVFASGLDFSKPVEEFFYETPGGDKALVDAVVSLTGFALVGGPARQDHPKAVESLKKLNRPYMVALPLVFQTTEEWEESDLGLHPIQAALQIAIPELDGAIEPIILSGRDGVTGRAIALQDRIEMVAQRAMKWASLRRKTKVEKKLAITVFSFPPDKGNVGSAAYLDVFNSIYKVMEAMKKDGYTIEDMPENSEALMLEILHDAQAQYNSPELNIAHRMSVHEYESLTPYSKRLEESWGPPPGQLNSDGQNLLVFGKTYGNLFIGVQPTFGYEGDPMRLLFSRSASPHHGFAAYYSYLEKIFKADAVLHFGTHGSLEFMPGKQIGMSNDCYPDTLIGNIPNLYYYAANNPSEATIAKRRSYANTISYLTPPAENAGLYKGLKELSDLIGSYQTLKESGRGIPIVNTIMDKARLVNLDQDIDLPDQEAKDMTQEERDTIVGRVYIKLMEIESRLLPCGLHVIGKPPTAEEAIATLVNIASLDRGEDNILGLPRLIANSINRDLDEIFRNSDRGVLEDVDLLNTINETTRAAVAAIVQTQVDEEGRVSTVSPLNLFNFGRQEEPWVKALNEAGFPNVDQEALTPLVEYLEFCLNQVVADNELGALLQALEGEYVLPGPGGDPIRNPDVLPTGKNIHALDPQSIPTEAAVQSAKVVVDRLLARQKQENNGEWPESIALVLWGTDNIKTYGESLAQVMWFVGVKPLPDSLGRVNKLELIPLEELGRPRVDVVVNCSGVFRDLFINQMALLDQAVKMAAEADEPLEMNFVRKHALKQAEDMGINLRQAATRIFSNASGSYAANVNLAVENSTWDEEAELQEMYLKRKSFAFSADSPGDMEQSREILEASLKTVDATFQNLDSSEISLTDVSHYFDSDPTKVVSSLRDDKKKPNAYVADTTTANAQVRTLSETVRLDARTKLLNPKWYEGMLSHGYEGVRELSKRLVNTMGWSATAGAVDNWVYEDVNTTFIEDEEMRNRLKNLNPHSFRKVVSTLLEVNGRGYWETSEENLQMLRDLYQEVEDKIEGVE</sequence>
<evidence type="ECO:0000256" key="5">
    <source>
        <dbReference type="ARBA" id="ARBA00022741"/>
    </source>
</evidence>
<dbReference type="InterPro" id="IPR003672">
    <property type="entry name" value="CobN/Mg_chltase"/>
</dbReference>
<dbReference type="Pfam" id="PF02514">
    <property type="entry name" value="CobN-Mg_chel"/>
    <property type="match status" value="1"/>
</dbReference>
<dbReference type="GO" id="GO:0005524">
    <property type="term" value="F:ATP binding"/>
    <property type="evidence" value="ECO:0007669"/>
    <property type="project" value="UniProtKB-KW"/>
</dbReference>
<evidence type="ECO:0000256" key="4">
    <source>
        <dbReference type="ARBA" id="ARBA00022598"/>
    </source>
</evidence>
<dbReference type="NCBIfam" id="TIGR02025">
    <property type="entry name" value="BchH"/>
    <property type="match status" value="1"/>
</dbReference>
<gene>
    <name evidence="12" type="primary">chlH</name>
    <name evidence="12" type="ordered locus">AM1_5564</name>
</gene>
<dbReference type="InterPro" id="IPR022571">
    <property type="entry name" value="Mg_chelatase_H_N"/>
</dbReference>
<name>B0CE44_ACAM1</name>
<evidence type="ECO:0000256" key="3">
    <source>
        <dbReference type="ARBA" id="ARBA00022531"/>
    </source>
</evidence>
<evidence type="ECO:0000259" key="10">
    <source>
        <dbReference type="Pfam" id="PF02514"/>
    </source>
</evidence>
<dbReference type="CDD" id="cd10150">
    <property type="entry name" value="CobN_like"/>
    <property type="match status" value="1"/>
</dbReference>
<dbReference type="HOGENOM" id="CLU_002017_1_2_3"/>
<evidence type="ECO:0000313" key="13">
    <source>
        <dbReference type="Proteomes" id="UP000000268"/>
    </source>
</evidence>
<organism evidence="12 13">
    <name type="scientific">Acaryochloris marina (strain MBIC 11017)</name>
    <dbReference type="NCBI Taxonomy" id="329726"/>
    <lineage>
        <taxon>Bacteria</taxon>
        <taxon>Bacillati</taxon>
        <taxon>Cyanobacteriota</taxon>
        <taxon>Cyanophyceae</taxon>
        <taxon>Acaryochloridales</taxon>
        <taxon>Acaryochloridaceae</taxon>
        <taxon>Acaryochloris</taxon>
    </lineage>
</organism>